<gene>
    <name evidence="6" type="ORF">SDC9_54486</name>
</gene>
<dbReference type="PANTHER" id="PTHR43133">
    <property type="entry name" value="RNA POLYMERASE ECF-TYPE SIGMA FACTO"/>
    <property type="match status" value="1"/>
</dbReference>
<dbReference type="EMBL" id="VSSQ01001420">
    <property type="protein sequence ID" value="MPM08174.1"/>
    <property type="molecule type" value="Genomic_DNA"/>
</dbReference>
<keyword evidence="2" id="KW-0805">Transcription regulation</keyword>
<evidence type="ECO:0000256" key="2">
    <source>
        <dbReference type="ARBA" id="ARBA00023015"/>
    </source>
</evidence>
<dbReference type="InterPro" id="IPR014284">
    <property type="entry name" value="RNA_pol_sigma-70_dom"/>
</dbReference>
<evidence type="ECO:0000256" key="4">
    <source>
        <dbReference type="ARBA" id="ARBA00023163"/>
    </source>
</evidence>
<evidence type="ECO:0000256" key="3">
    <source>
        <dbReference type="ARBA" id="ARBA00023082"/>
    </source>
</evidence>
<comment type="similarity">
    <text evidence="1">Belongs to the sigma-70 factor family. ECF subfamily.</text>
</comment>
<dbReference type="Gene3D" id="1.10.10.10">
    <property type="entry name" value="Winged helix-like DNA-binding domain superfamily/Winged helix DNA-binding domain"/>
    <property type="match status" value="1"/>
</dbReference>
<reference evidence="6" key="1">
    <citation type="submission" date="2019-08" db="EMBL/GenBank/DDBJ databases">
        <authorList>
            <person name="Kucharzyk K."/>
            <person name="Murdoch R.W."/>
            <person name="Higgins S."/>
            <person name="Loffler F."/>
        </authorList>
    </citation>
    <scope>NUCLEOTIDE SEQUENCE</scope>
</reference>
<keyword evidence="4" id="KW-0804">Transcription</keyword>
<comment type="caution">
    <text evidence="6">The sequence shown here is derived from an EMBL/GenBank/DDBJ whole genome shotgun (WGS) entry which is preliminary data.</text>
</comment>
<organism evidence="6">
    <name type="scientific">bioreactor metagenome</name>
    <dbReference type="NCBI Taxonomy" id="1076179"/>
    <lineage>
        <taxon>unclassified sequences</taxon>
        <taxon>metagenomes</taxon>
        <taxon>ecological metagenomes</taxon>
    </lineage>
</organism>
<evidence type="ECO:0000313" key="6">
    <source>
        <dbReference type="EMBL" id="MPM08174.1"/>
    </source>
</evidence>
<dbReference type="InterPro" id="IPR039425">
    <property type="entry name" value="RNA_pol_sigma-70-like"/>
</dbReference>
<dbReference type="AlphaFoldDB" id="A0A644X1Y2"/>
<dbReference type="NCBIfam" id="TIGR02937">
    <property type="entry name" value="sigma70-ECF"/>
    <property type="match status" value="1"/>
</dbReference>
<dbReference type="Gene3D" id="1.10.1740.10">
    <property type="match status" value="1"/>
</dbReference>
<sequence>MNREEFRDLFDKRFDSIRNFIYYRCSDEDVASDVAQDVFTRIWEKGMNVHPDKDKNLLYKMASDMFISKLRHRKVELDFKDSLKVERNDVTPEEIVQYNQLLKRYSDALVQMGAGQREVFLMSRSEGLKYDEISKILGIGVKAVEKRMSLALSILKRKLGDNGKY</sequence>
<evidence type="ECO:0000256" key="1">
    <source>
        <dbReference type="ARBA" id="ARBA00010641"/>
    </source>
</evidence>
<dbReference type="InterPro" id="IPR013324">
    <property type="entry name" value="RNA_pol_sigma_r3/r4-like"/>
</dbReference>
<evidence type="ECO:0000259" key="5">
    <source>
        <dbReference type="Pfam" id="PF08281"/>
    </source>
</evidence>
<feature type="domain" description="RNA polymerase sigma factor 70 region 4 type 2" evidence="5">
    <location>
        <begin position="105"/>
        <end position="153"/>
    </location>
</feature>
<dbReference type="SUPFAM" id="SSF88946">
    <property type="entry name" value="Sigma2 domain of RNA polymerase sigma factors"/>
    <property type="match status" value="1"/>
</dbReference>
<dbReference type="InterPro" id="IPR013249">
    <property type="entry name" value="RNA_pol_sigma70_r4_t2"/>
</dbReference>
<proteinExistence type="inferred from homology"/>
<accession>A0A644X1Y2</accession>
<keyword evidence="3" id="KW-0731">Sigma factor</keyword>
<dbReference type="GO" id="GO:0006352">
    <property type="term" value="P:DNA-templated transcription initiation"/>
    <property type="evidence" value="ECO:0007669"/>
    <property type="project" value="InterPro"/>
</dbReference>
<dbReference type="SUPFAM" id="SSF88659">
    <property type="entry name" value="Sigma3 and sigma4 domains of RNA polymerase sigma factors"/>
    <property type="match status" value="1"/>
</dbReference>
<dbReference type="GO" id="GO:0016987">
    <property type="term" value="F:sigma factor activity"/>
    <property type="evidence" value="ECO:0007669"/>
    <property type="project" value="UniProtKB-KW"/>
</dbReference>
<dbReference type="GO" id="GO:0003677">
    <property type="term" value="F:DNA binding"/>
    <property type="evidence" value="ECO:0007669"/>
    <property type="project" value="InterPro"/>
</dbReference>
<dbReference type="InterPro" id="IPR036388">
    <property type="entry name" value="WH-like_DNA-bd_sf"/>
</dbReference>
<name>A0A644X1Y2_9ZZZZ</name>
<protein>
    <recommendedName>
        <fullName evidence="5">RNA polymerase sigma factor 70 region 4 type 2 domain-containing protein</fullName>
    </recommendedName>
</protein>
<dbReference type="Pfam" id="PF08281">
    <property type="entry name" value="Sigma70_r4_2"/>
    <property type="match status" value="1"/>
</dbReference>
<dbReference type="PANTHER" id="PTHR43133:SF46">
    <property type="entry name" value="RNA POLYMERASE SIGMA-70 FACTOR ECF SUBFAMILY"/>
    <property type="match status" value="1"/>
</dbReference>
<dbReference type="InterPro" id="IPR013325">
    <property type="entry name" value="RNA_pol_sigma_r2"/>
</dbReference>